<dbReference type="EMBL" id="CP029355">
    <property type="protein sequence ID" value="AWK88571.1"/>
    <property type="molecule type" value="Genomic_DNA"/>
</dbReference>
<evidence type="ECO:0000313" key="4">
    <source>
        <dbReference type="EMBL" id="AWK88571.1"/>
    </source>
</evidence>
<keyword evidence="1" id="KW-0479">Metal-binding</keyword>
<dbReference type="PANTHER" id="PTHR11845:SF13">
    <property type="entry name" value="5'-DEOXYNUCLEOTIDASE HDDC2"/>
    <property type="match status" value="1"/>
</dbReference>
<dbReference type="Pfam" id="PF13023">
    <property type="entry name" value="HD_3"/>
    <property type="match status" value="1"/>
</dbReference>
<organism evidence="4 5">
    <name type="scientific">Azospirillum thermophilum</name>
    <dbReference type="NCBI Taxonomy" id="2202148"/>
    <lineage>
        <taxon>Bacteria</taxon>
        <taxon>Pseudomonadati</taxon>
        <taxon>Pseudomonadota</taxon>
        <taxon>Alphaproteobacteria</taxon>
        <taxon>Rhodospirillales</taxon>
        <taxon>Azospirillaceae</taxon>
        <taxon>Azospirillum</taxon>
    </lineage>
</organism>
<dbReference type="GO" id="GO:0005737">
    <property type="term" value="C:cytoplasm"/>
    <property type="evidence" value="ECO:0007669"/>
    <property type="project" value="TreeGrafter"/>
</dbReference>
<gene>
    <name evidence="4" type="ORF">DEW08_20930</name>
</gene>
<dbReference type="Proteomes" id="UP000245629">
    <property type="component" value="Chromosome 4"/>
</dbReference>
<dbReference type="PANTHER" id="PTHR11845">
    <property type="entry name" value="5'-DEOXYNUCLEOTIDASE HDDC2"/>
    <property type="match status" value="1"/>
</dbReference>
<dbReference type="InterPro" id="IPR006674">
    <property type="entry name" value="HD_domain"/>
</dbReference>
<dbReference type="InterPro" id="IPR039356">
    <property type="entry name" value="YfbR/HDDC2"/>
</dbReference>
<keyword evidence="2 4" id="KW-0378">Hydrolase</keyword>
<evidence type="ECO:0000256" key="1">
    <source>
        <dbReference type="ARBA" id="ARBA00022723"/>
    </source>
</evidence>
<dbReference type="SUPFAM" id="SSF109604">
    <property type="entry name" value="HD-domain/PDEase-like"/>
    <property type="match status" value="1"/>
</dbReference>
<evidence type="ECO:0000259" key="3">
    <source>
        <dbReference type="Pfam" id="PF13023"/>
    </source>
</evidence>
<dbReference type="KEGG" id="azz:DEW08_20930"/>
<evidence type="ECO:0000313" key="5">
    <source>
        <dbReference type="Proteomes" id="UP000245629"/>
    </source>
</evidence>
<dbReference type="AlphaFoldDB" id="A0A2S2CVP9"/>
<name>A0A2S2CVP9_9PROT</name>
<feature type="domain" description="HD" evidence="3">
    <location>
        <begin position="24"/>
        <end position="186"/>
    </location>
</feature>
<accession>A0A2S2CVP9</accession>
<dbReference type="RefSeq" id="WP_109330988.1">
    <property type="nucleotide sequence ID" value="NZ_CP029355.1"/>
</dbReference>
<dbReference type="OrthoDB" id="9796032at2"/>
<proteinExistence type="predicted"/>
<dbReference type="Gene3D" id="1.10.3210.10">
    <property type="entry name" value="Hypothetical protein af1432"/>
    <property type="match status" value="1"/>
</dbReference>
<keyword evidence="5" id="KW-1185">Reference proteome</keyword>
<evidence type="ECO:0000256" key="2">
    <source>
        <dbReference type="ARBA" id="ARBA00022801"/>
    </source>
</evidence>
<protein>
    <submittedName>
        <fullName evidence="4">Phosphohydrolase</fullName>
    </submittedName>
</protein>
<dbReference type="GO" id="GO:0046872">
    <property type="term" value="F:metal ion binding"/>
    <property type="evidence" value="ECO:0007669"/>
    <property type="project" value="UniProtKB-KW"/>
</dbReference>
<dbReference type="GO" id="GO:0002953">
    <property type="term" value="F:5'-deoxynucleotidase activity"/>
    <property type="evidence" value="ECO:0007669"/>
    <property type="project" value="InterPro"/>
</dbReference>
<reference evidence="5" key="1">
    <citation type="submission" date="2018-05" db="EMBL/GenBank/DDBJ databases">
        <title>Azospirillum thermophila sp. nov., a novel isolated from hot spring.</title>
        <authorList>
            <person name="Zhao Z."/>
        </authorList>
    </citation>
    <scope>NUCLEOTIDE SEQUENCE [LARGE SCALE GENOMIC DNA]</scope>
    <source>
        <strain evidence="5">CFH 70021</strain>
    </source>
</reference>
<sequence length="210" mass="22722">MAPLDQLPGLDGRLARQLGFLMEADRLKGVLRGSRIADGSRRENTAEHSWHLALFALVLREWAVGDVDVWRVVQMLLLHDLVEVECGDTPLFDADAADTQAGLEEAAADIVFGHLPSDQAGALRALWAEFEEARTPDAKFAKALDRLQPILLNHAVGGGTWADYAVDEGRERALTGRIADGAPALWGVAQAVFADAVARGWLRPVPGTMP</sequence>